<evidence type="ECO:0000313" key="2">
    <source>
        <dbReference type="Proteomes" id="UP001174936"/>
    </source>
</evidence>
<evidence type="ECO:0000313" key="1">
    <source>
        <dbReference type="EMBL" id="KAK0654928.1"/>
    </source>
</evidence>
<sequence length="65" mass="6983">MGLTVAVISSHTQTNGQQSSVLHHTVTRYQCRPGAPVRRATGRFLPASRQAHRKGIAIPASAADY</sequence>
<organism evidence="1 2">
    <name type="scientific">Cercophora newfieldiana</name>
    <dbReference type="NCBI Taxonomy" id="92897"/>
    <lineage>
        <taxon>Eukaryota</taxon>
        <taxon>Fungi</taxon>
        <taxon>Dikarya</taxon>
        <taxon>Ascomycota</taxon>
        <taxon>Pezizomycotina</taxon>
        <taxon>Sordariomycetes</taxon>
        <taxon>Sordariomycetidae</taxon>
        <taxon>Sordariales</taxon>
        <taxon>Lasiosphaeriaceae</taxon>
        <taxon>Cercophora</taxon>
    </lineage>
</organism>
<accession>A0AA39YLT8</accession>
<proteinExistence type="predicted"/>
<keyword evidence="2" id="KW-1185">Reference proteome</keyword>
<name>A0AA39YLT8_9PEZI</name>
<reference evidence="1" key="1">
    <citation type="submission" date="2023-06" db="EMBL/GenBank/DDBJ databases">
        <title>Genome-scale phylogeny and comparative genomics of the fungal order Sordariales.</title>
        <authorList>
            <consortium name="Lawrence Berkeley National Laboratory"/>
            <person name="Hensen N."/>
            <person name="Bonometti L."/>
            <person name="Westerberg I."/>
            <person name="Brannstrom I.O."/>
            <person name="Guillou S."/>
            <person name="Cros-Aarteil S."/>
            <person name="Calhoun S."/>
            <person name="Haridas S."/>
            <person name="Kuo A."/>
            <person name="Mondo S."/>
            <person name="Pangilinan J."/>
            <person name="Riley R."/>
            <person name="Labutti K."/>
            <person name="Andreopoulos B."/>
            <person name="Lipzen A."/>
            <person name="Chen C."/>
            <person name="Yanf M."/>
            <person name="Daum C."/>
            <person name="Ng V."/>
            <person name="Clum A."/>
            <person name="Steindorff A."/>
            <person name="Ohm R."/>
            <person name="Martin F."/>
            <person name="Silar P."/>
            <person name="Natvig D."/>
            <person name="Lalanne C."/>
            <person name="Gautier V."/>
            <person name="Ament-Velasquez S.L."/>
            <person name="Kruys A."/>
            <person name="Hutchinson M.I."/>
            <person name="Powell A.J."/>
            <person name="Barry K."/>
            <person name="Miller A.N."/>
            <person name="Grigoriev I.V."/>
            <person name="Debuchy R."/>
            <person name="Gladieux P."/>
            <person name="Thoren M.H."/>
            <person name="Johannesson H."/>
        </authorList>
    </citation>
    <scope>NUCLEOTIDE SEQUENCE</scope>
    <source>
        <strain evidence="1">SMH2532-1</strain>
    </source>
</reference>
<dbReference type="Proteomes" id="UP001174936">
    <property type="component" value="Unassembled WGS sequence"/>
</dbReference>
<comment type="caution">
    <text evidence="1">The sequence shown here is derived from an EMBL/GenBank/DDBJ whole genome shotgun (WGS) entry which is preliminary data.</text>
</comment>
<protein>
    <submittedName>
        <fullName evidence="1">Uncharacterized protein</fullName>
    </submittedName>
</protein>
<dbReference type="EMBL" id="JAULSV010000001">
    <property type="protein sequence ID" value="KAK0654928.1"/>
    <property type="molecule type" value="Genomic_DNA"/>
</dbReference>
<gene>
    <name evidence="1" type="ORF">B0T16DRAFT_395881</name>
</gene>
<dbReference type="AlphaFoldDB" id="A0AA39YLT8"/>